<evidence type="ECO:0000259" key="5">
    <source>
        <dbReference type="PROSITE" id="PS50089"/>
    </source>
</evidence>
<dbReference type="PANTHER" id="PTHR25465">
    <property type="entry name" value="B-BOX DOMAIN CONTAINING"/>
    <property type="match status" value="1"/>
</dbReference>
<accession>A0A8C4W884</accession>
<keyword evidence="1" id="KW-0479">Metal-binding</keyword>
<reference evidence="6" key="1">
    <citation type="submission" date="2019-06" db="EMBL/GenBank/DDBJ databases">
        <title>G10K-VGP Goodes thornscrub tortoise genome, primary haplotype.</title>
        <authorList>
            <person name="Murphy B."/>
            <person name="Edwards T."/>
            <person name="Rhie A."/>
            <person name="Koren S."/>
            <person name="Phillippy A."/>
            <person name="Fedrigo O."/>
            <person name="Haase B."/>
            <person name="Mountcastle J."/>
            <person name="Lewin H."/>
            <person name="Damas J."/>
            <person name="Howe K."/>
            <person name="Formenti G."/>
            <person name="Myers G."/>
            <person name="Durbin R."/>
            <person name="Jarvis E.D."/>
        </authorList>
    </citation>
    <scope>NUCLEOTIDE SEQUENCE [LARGE SCALE GENOMIC DNA]</scope>
</reference>
<dbReference type="InterPro" id="IPR013083">
    <property type="entry name" value="Znf_RING/FYVE/PHD"/>
</dbReference>
<dbReference type="InterPro" id="IPR001841">
    <property type="entry name" value="Znf_RING"/>
</dbReference>
<keyword evidence="7" id="KW-1185">Reference proteome</keyword>
<feature type="domain" description="RING-type" evidence="5">
    <location>
        <begin position="21"/>
        <end position="48"/>
    </location>
</feature>
<evidence type="ECO:0000256" key="2">
    <source>
        <dbReference type="ARBA" id="ARBA00022771"/>
    </source>
</evidence>
<dbReference type="InterPro" id="IPR051051">
    <property type="entry name" value="E3_ubiq-ligase_TRIM/RNF"/>
</dbReference>
<evidence type="ECO:0000256" key="1">
    <source>
        <dbReference type="ARBA" id="ARBA00022723"/>
    </source>
</evidence>
<protein>
    <recommendedName>
        <fullName evidence="5">RING-type domain-containing protein</fullName>
    </recommendedName>
</protein>
<dbReference type="GO" id="GO:0008270">
    <property type="term" value="F:zinc ion binding"/>
    <property type="evidence" value="ECO:0007669"/>
    <property type="project" value="UniProtKB-KW"/>
</dbReference>
<dbReference type="PROSITE" id="PS50089">
    <property type="entry name" value="ZF_RING_2"/>
    <property type="match status" value="1"/>
</dbReference>
<dbReference type="OrthoDB" id="6270329at2759"/>
<keyword evidence="2 4" id="KW-0863">Zinc-finger</keyword>
<dbReference type="SMART" id="SM00184">
    <property type="entry name" value="RING"/>
    <property type="match status" value="1"/>
</dbReference>
<dbReference type="PANTHER" id="PTHR25465:SF14">
    <property type="entry name" value="E3 UBIQUITIN-PROTEIN LIGASE TRIM65"/>
    <property type="match status" value="1"/>
</dbReference>
<keyword evidence="3" id="KW-0862">Zinc</keyword>
<proteinExistence type="predicted"/>
<dbReference type="PROSITE" id="PS00518">
    <property type="entry name" value="ZF_RING_1"/>
    <property type="match status" value="1"/>
</dbReference>
<dbReference type="InterPro" id="IPR017907">
    <property type="entry name" value="Znf_RING_CS"/>
</dbReference>
<evidence type="ECO:0000313" key="7">
    <source>
        <dbReference type="Proteomes" id="UP000694390"/>
    </source>
</evidence>
<reference evidence="6" key="3">
    <citation type="submission" date="2025-09" db="UniProtKB">
        <authorList>
            <consortium name="Ensembl"/>
        </authorList>
    </citation>
    <scope>IDENTIFICATION</scope>
</reference>
<evidence type="ECO:0000313" key="6">
    <source>
        <dbReference type="Ensembl" id="ENSGEVP00005013296.1"/>
    </source>
</evidence>
<sequence length="115" mass="12838">MNQAAMASVTPVEEIQDEIKCPICLKYLTDPVSIHCGHNFCRVCITQYYETWVEGDYDPRQGRIEQGWEEAGWGLAVGLEWGQGFRLSRSQAERLAAPTTSLTGQALPAGHSHSW</sequence>
<evidence type="ECO:0000256" key="3">
    <source>
        <dbReference type="ARBA" id="ARBA00022833"/>
    </source>
</evidence>
<evidence type="ECO:0000256" key="4">
    <source>
        <dbReference type="PROSITE-ProRule" id="PRU00175"/>
    </source>
</evidence>
<reference evidence="6" key="2">
    <citation type="submission" date="2025-08" db="UniProtKB">
        <authorList>
            <consortium name="Ensembl"/>
        </authorList>
    </citation>
    <scope>IDENTIFICATION</scope>
</reference>
<dbReference type="SUPFAM" id="SSF57850">
    <property type="entry name" value="RING/U-box"/>
    <property type="match status" value="1"/>
</dbReference>
<dbReference type="GeneTree" id="ENSGT01090000260497"/>
<name>A0A8C4W884_9SAUR</name>
<dbReference type="Gene3D" id="3.30.40.10">
    <property type="entry name" value="Zinc/RING finger domain, C3HC4 (zinc finger)"/>
    <property type="match status" value="1"/>
</dbReference>
<dbReference type="AlphaFoldDB" id="A0A8C4W884"/>
<dbReference type="Ensembl" id="ENSGEVT00005013923.1">
    <property type="protein sequence ID" value="ENSGEVP00005013296.1"/>
    <property type="gene ID" value="ENSGEVG00005009416.1"/>
</dbReference>
<organism evidence="6 7">
    <name type="scientific">Gopherus evgoodei</name>
    <name type="common">Goodes thornscrub tortoise</name>
    <dbReference type="NCBI Taxonomy" id="1825980"/>
    <lineage>
        <taxon>Eukaryota</taxon>
        <taxon>Metazoa</taxon>
        <taxon>Chordata</taxon>
        <taxon>Craniata</taxon>
        <taxon>Vertebrata</taxon>
        <taxon>Euteleostomi</taxon>
        <taxon>Archelosauria</taxon>
        <taxon>Testudinata</taxon>
        <taxon>Testudines</taxon>
        <taxon>Cryptodira</taxon>
        <taxon>Durocryptodira</taxon>
        <taxon>Testudinoidea</taxon>
        <taxon>Testudinidae</taxon>
        <taxon>Gopherus</taxon>
    </lineage>
</organism>
<dbReference type="Pfam" id="PF15227">
    <property type="entry name" value="zf-C3HC4_4"/>
    <property type="match status" value="1"/>
</dbReference>
<dbReference type="Proteomes" id="UP000694390">
    <property type="component" value="Chromosome 15"/>
</dbReference>